<gene>
    <name evidence="1" type="ORF">AMECASPLE_023254</name>
</gene>
<keyword evidence="2" id="KW-1185">Reference proteome</keyword>
<evidence type="ECO:0000313" key="2">
    <source>
        <dbReference type="Proteomes" id="UP001469553"/>
    </source>
</evidence>
<reference evidence="1 2" key="1">
    <citation type="submission" date="2021-06" db="EMBL/GenBank/DDBJ databases">
        <authorList>
            <person name="Palmer J.M."/>
        </authorList>
    </citation>
    <scope>NUCLEOTIDE SEQUENCE [LARGE SCALE GENOMIC DNA]</scope>
    <source>
        <strain evidence="1 2">AS_MEX2019</strain>
        <tissue evidence="1">Muscle</tissue>
    </source>
</reference>
<dbReference type="Proteomes" id="UP001469553">
    <property type="component" value="Unassembled WGS sequence"/>
</dbReference>
<comment type="caution">
    <text evidence="1">The sequence shown here is derived from an EMBL/GenBank/DDBJ whole genome shotgun (WGS) entry which is preliminary data.</text>
</comment>
<sequence length="118" mass="13597">MKVHADVGTIQPWIFVTKLRREQSALMSLLAHRRKTVSRRNPRWRSCFLQAEAGGKTTARNRVYGKGTAGGRTERKGRALRSYTERAQRFRLLTVDVSSNFIAPGTTFPHYRFRDSSR</sequence>
<proteinExistence type="predicted"/>
<organism evidence="1 2">
    <name type="scientific">Ameca splendens</name>
    <dbReference type="NCBI Taxonomy" id="208324"/>
    <lineage>
        <taxon>Eukaryota</taxon>
        <taxon>Metazoa</taxon>
        <taxon>Chordata</taxon>
        <taxon>Craniata</taxon>
        <taxon>Vertebrata</taxon>
        <taxon>Euteleostomi</taxon>
        <taxon>Actinopterygii</taxon>
        <taxon>Neopterygii</taxon>
        <taxon>Teleostei</taxon>
        <taxon>Neoteleostei</taxon>
        <taxon>Acanthomorphata</taxon>
        <taxon>Ovalentaria</taxon>
        <taxon>Atherinomorphae</taxon>
        <taxon>Cyprinodontiformes</taxon>
        <taxon>Goodeidae</taxon>
        <taxon>Ameca</taxon>
    </lineage>
</organism>
<evidence type="ECO:0000313" key="1">
    <source>
        <dbReference type="EMBL" id="MEQ2292452.1"/>
    </source>
</evidence>
<accession>A0ABV0YF51</accession>
<dbReference type="EMBL" id="JAHRIP010030342">
    <property type="protein sequence ID" value="MEQ2292452.1"/>
    <property type="molecule type" value="Genomic_DNA"/>
</dbReference>
<protein>
    <submittedName>
        <fullName evidence="1">Uncharacterized protein</fullName>
    </submittedName>
</protein>
<name>A0ABV0YF51_9TELE</name>